<dbReference type="RefSeq" id="WP_185789074.1">
    <property type="nucleotide sequence ID" value="NZ_JACLCP010000002.1"/>
</dbReference>
<feature type="repeat" description="TPR" evidence="3">
    <location>
        <begin position="363"/>
        <end position="396"/>
    </location>
</feature>
<sequence length="407" mass="47426">MRNYTVIIALIISCFHFKGTAQLNQNGEKQIVIGQVDSLYSERLKEQREIWIQVPEEIDSLKKYPVIYVLDASKNFYSITAMLKQLIPWQIPNSIIVGITNTDRTRDFTPTNVPFQRGHESKTSGGASNFLMFVEQELKPFINNKYPAENNSTIIGHSTGGLFVLYTFLNHDNVFDNYLAIDPSLWWDKEQLVKEAEEKINAKNLKEKSLYIAVANSLGKAMDTVKVRKDKTEPTEQIRANLKFHDLLVENSKKLNYKWEYFKDEDHGSVVIPAQYNGLRSVFSWFPFHEMWRFNTPKRYSIEQLIDPYYKHYEKLSKRMKREIKPEWNLINDVGFFMLEGHNLPEKALAFFEMNLDFYPDKSGSWVALGDYYVSQKDKAVAIAYYKKAIDIDGNEDASVKLEKLEN</sequence>
<dbReference type="PANTHER" id="PTHR40841">
    <property type="entry name" value="SIDEROPHORE TRIACETYLFUSARININE C ESTERASE"/>
    <property type="match status" value="1"/>
</dbReference>
<dbReference type="EMBL" id="JACLCP010000002">
    <property type="protein sequence ID" value="MBC2845373.1"/>
    <property type="molecule type" value="Genomic_DNA"/>
</dbReference>
<evidence type="ECO:0000256" key="3">
    <source>
        <dbReference type="PROSITE-ProRule" id="PRU00339"/>
    </source>
</evidence>
<dbReference type="InterPro" id="IPR029058">
    <property type="entry name" value="AB_hydrolase_fold"/>
</dbReference>
<dbReference type="AlphaFoldDB" id="A0A842IUG4"/>
<dbReference type="InterPro" id="IPR052558">
    <property type="entry name" value="Siderophore_Hydrolase_D"/>
</dbReference>
<accession>A0A842IUG4</accession>
<keyword evidence="2 4" id="KW-0378">Hydrolase</keyword>
<gene>
    <name evidence="4" type="ORF">H7F21_09740</name>
</gene>
<keyword evidence="3" id="KW-0802">TPR repeat</keyword>
<comment type="caution">
    <text evidence="4">The sequence shown here is derived from an EMBL/GenBank/DDBJ whole genome shotgun (WGS) entry which is preliminary data.</text>
</comment>
<dbReference type="InterPro" id="IPR000801">
    <property type="entry name" value="Esterase-like"/>
</dbReference>
<dbReference type="SUPFAM" id="SSF48452">
    <property type="entry name" value="TPR-like"/>
    <property type="match status" value="1"/>
</dbReference>
<name>A0A842IUG4_9FLAO</name>
<evidence type="ECO:0000313" key="5">
    <source>
        <dbReference type="Proteomes" id="UP000533900"/>
    </source>
</evidence>
<dbReference type="PANTHER" id="PTHR40841:SF2">
    <property type="entry name" value="SIDEROPHORE-DEGRADING ESTERASE (EUROFUNG)"/>
    <property type="match status" value="1"/>
</dbReference>
<reference evidence="4" key="1">
    <citation type="submission" date="2020-08" db="EMBL/GenBank/DDBJ databases">
        <title>Winogradskyella ouciana sp. nov., isolated from the hadal seawater of the Mariana Trench.</title>
        <authorList>
            <person name="He X."/>
        </authorList>
    </citation>
    <scope>NUCLEOTIDE SEQUENCE [LARGE SCALE GENOMIC DNA]</scope>
    <source>
        <strain evidence="4">KCTC 52348</strain>
    </source>
</reference>
<dbReference type="Pfam" id="PF13181">
    <property type="entry name" value="TPR_8"/>
    <property type="match status" value="1"/>
</dbReference>
<dbReference type="PROSITE" id="PS50005">
    <property type="entry name" value="TPR"/>
    <property type="match status" value="1"/>
</dbReference>
<evidence type="ECO:0000256" key="1">
    <source>
        <dbReference type="ARBA" id="ARBA00005622"/>
    </source>
</evidence>
<organism evidence="4 5">
    <name type="scientific">Winogradskyella flava</name>
    <dbReference type="NCBI Taxonomy" id="1884876"/>
    <lineage>
        <taxon>Bacteria</taxon>
        <taxon>Pseudomonadati</taxon>
        <taxon>Bacteroidota</taxon>
        <taxon>Flavobacteriia</taxon>
        <taxon>Flavobacteriales</taxon>
        <taxon>Flavobacteriaceae</taxon>
        <taxon>Winogradskyella</taxon>
    </lineage>
</organism>
<dbReference type="GO" id="GO:0016788">
    <property type="term" value="F:hydrolase activity, acting on ester bonds"/>
    <property type="evidence" value="ECO:0007669"/>
    <property type="project" value="TreeGrafter"/>
</dbReference>
<dbReference type="Pfam" id="PF00756">
    <property type="entry name" value="Esterase"/>
    <property type="match status" value="1"/>
</dbReference>
<evidence type="ECO:0000256" key="2">
    <source>
        <dbReference type="ARBA" id="ARBA00022801"/>
    </source>
</evidence>
<dbReference type="Gene3D" id="3.40.50.1820">
    <property type="entry name" value="alpha/beta hydrolase"/>
    <property type="match status" value="1"/>
</dbReference>
<proteinExistence type="inferred from homology"/>
<keyword evidence="5" id="KW-1185">Reference proteome</keyword>
<dbReference type="SUPFAM" id="SSF53474">
    <property type="entry name" value="alpha/beta-Hydrolases"/>
    <property type="match status" value="1"/>
</dbReference>
<dbReference type="InterPro" id="IPR011990">
    <property type="entry name" value="TPR-like_helical_dom_sf"/>
</dbReference>
<dbReference type="InterPro" id="IPR019734">
    <property type="entry name" value="TPR_rpt"/>
</dbReference>
<protein>
    <submittedName>
        <fullName evidence="4">Alpha/beta hydrolase</fullName>
    </submittedName>
</protein>
<evidence type="ECO:0000313" key="4">
    <source>
        <dbReference type="EMBL" id="MBC2845373.1"/>
    </source>
</evidence>
<dbReference type="Proteomes" id="UP000533900">
    <property type="component" value="Unassembled WGS sequence"/>
</dbReference>
<comment type="similarity">
    <text evidence="1">Belongs to the esterase D family.</text>
</comment>